<proteinExistence type="predicted"/>
<dbReference type="GO" id="GO:0005739">
    <property type="term" value="C:mitochondrion"/>
    <property type="evidence" value="ECO:0007669"/>
    <property type="project" value="UniProtKB-SubCell"/>
</dbReference>
<evidence type="ECO:0000256" key="4">
    <source>
        <dbReference type="SAM" id="MobiDB-lite"/>
    </source>
</evidence>
<accession>A0ABD3R3K3</accession>
<dbReference type="NCBIfam" id="TIGR03317">
    <property type="entry name" value="ygfZ_signature"/>
    <property type="match status" value="1"/>
</dbReference>
<dbReference type="InterPro" id="IPR017703">
    <property type="entry name" value="YgfZ/GCV_T_CS"/>
</dbReference>
<evidence type="ECO:0000313" key="5">
    <source>
        <dbReference type="EMBL" id="KAL3806176.1"/>
    </source>
</evidence>
<feature type="compositionally biased region" description="Gly residues" evidence="4">
    <location>
        <begin position="610"/>
        <end position="623"/>
    </location>
</feature>
<evidence type="ECO:0008006" key="7">
    <source>
        <dbReference type="Google" id="ProtNLM"/>
    </source>
</evidence>
<feature type="region of interest" description="Disordered" evidence="4">
    <location>
        <begin position="242"/>
        <end position="289"/>
    </location>
</feature>
<dbReference type="InterPro" id="IPR027266">
    <property type="entry name" value="TrmE/GcvT-like"/>
</dbReference>
<comment type="subcellular location">
    <subcellularLocation>
        <location evidence="1">Mitochondrion</location>
    </subcellularLocation>
</comment>
<feature type="compositionally biased region" description="Low complexity" evidence="4">
    <location>
        <begin position="448"/>
        <end position="461"/>
    </location>
</feature>
<keyword evidence="2" id="KW-0809">Transit peptide</keyword>
<feature type="region of interest" description="Disordered" evidence="4">
    <location>
        <begin position="439"/>
        <end position="473"/>
    </location>
</feature>
<sequence length="802" mass="87387">MASKAASTAASKYGPIWGRGYESLINRRILSVIGSKEHATSYLQGLVTSDLYSEPRPPREEMSTDLRPTTTTTTGGGGGENNGKKENDDDDDDDDDLPTIKFTSAMRSTCFLDHRGRIITDAMLWRRSLDDDYDDEDSADTGGDDGSAIAPFDIDQKGITLYAKRKNRVPDRRTGSGTSATPYYLTWRKHRLRRRGGRSTAASKYGPIWGRGYESLINRRILSVIGSKEHATSYLQGLVTSDLYSEPRPPREEMSTDLRPTTTTTTGGGGGENNGKKENDDDDDDDDDLPTIKFTSAMRSTCFLDHRGRIITDAMLWRRSLDDDYDDEDSADTGGDDGSAIAPFEIDRKSNNTYATKKIEYLIDVPSGTSADALLSHLRKHRLRRSRVVVSDVSDAYTVHAVYGTLNSGGAPGGYMASMDPRHPSLGMRVLSVGNDIVVGGGGDGRDAGSNSNSTTSTTTTNDDDDDDDDRQNRRDAVSMRREHFENLMGRTGHFPPAPGTYSVLRKLAGIAEGDELRSRTAIESNMEFLNAISFDKGCYLGQELTARSNYTGVVRKRIVPLIVVDTDTEVPRPWIMAGMMQELSSGEGGIERVFGRIRTIGGGDDGEDGGGGNEGGNIGLGGHIPPPLPRLSAPGAGSIASMLMGSVNMTTSGTTTNRGGEGDDNTEDDDYERRNNEEQLDRLRKSSQRLMDEVNELAVPGASIIDKIDGKTIGKVVSTPASGTTVLLAQMRLDRLGLLRGDGTSPGWSRTNRILIGEGTREYRYLPYLPLWWPEIDGETGKEKIVVSAVSGEEEEELDEL</sequence>
<evidence type="ECO:0000313" key="6">
    <source>
        <dbReference type="Proteomes" id="UP001530377"/>
    </source>
</evidence>
<evidence type="ECO:0000256" key="2">
    <source>
        <dbReference type="ARBA" id="ARBA00022946"/>
    </source>
</evidence>
<dbReference type="Proteomes" id="UP001530377">
    <property type="component" value="Unassembled WGS sequence"/>
</dbReference>
<name>A0ABD3R3K3_9STRA</name>
<evidence type="ECO:0000256" key="1">
    <source>
        <dbReference type="ARBA" id="ARBA00004173"/>
    </source>
</evidence>
<feature type="region of interest" description="Disordered" evidence="4">
    <location>
        <begin position="50"/>
        <end position="97"/>
    </location>
</feature>
<feature type="compositionally biased region" description="Basic and acidic residues" evidence="4">
    <location>
        <begin position="672"/>
        <end position="684"/>
    </location>
</feature>
<organism evidence="5 6">
    <name type="scientific">Cyclostephanos tholiformis</name>
    <dbReference type="NCBI Taxonomy" id="382380"/>
    <lineage>
        <taxon>Eukaryota</taxon>
        <taxon>Sar</taxon>
        <taxon>Stramenopiles</taxon>
        <taxon>Ochrophyta</taxon>
        <taxon>Bacillariophyta</taxon>
        <taxon>Coscinodiscophyceae</taxon>
        <taxon>Thalassiosirophycidae</taxon>
        <taxon>Stephanodiscales</taxon>
        <taxon>Stephanodiscaceae</taxon>
        <taxon>Cyclostephanos</taxon>
    </lineage>
</organism>
<dbReference type="Gene3D" id="2.40.30.160">
    <property type="match status" value="1"/>
</dbReference>
<dbReference type="AlphaFoldDB" id="A0ABD3R3K3"/>
<dbReference type="SUPFAM" id="SSF103025">
    <property type="entry name" value="Folate-binding domain"/>
    <property type="match status" value="1"/>
</dbReference>
<keyword evidence="3" id="KW-0496">Mitochondrion</keyword>
<gene>
    <name evidence="5" type="ORF">ACHAXA_000692</name>
</gene>
<dbReference type="Gene3D" id="3.30.1360.120">
    <property type="entry name" value="Probable tRNA modification gtpase trme, domain 1"/>
    <property type="match status" value="1"/>
</dbReference>
<dbReference type="InterPro" id="IPR045179">
    <property type="entry name" value="YgfZ/GcvT"/>
</dbReference>
<dbReference type="EMBL" id="JALLPB020000872">
    <property type="protein sequence ID" value="KAL3806176.1"/>
    <property type="molecule type" value="Genomic_DNA"/>
</dbReference>
<comment type="caution">
    <text evidence="5">The sequence shown here is derived from an EMBL/GenBank/DDBJ whole genome shotgun (WGS) entry which is preliminary data.</text>
</comment>
<feature type="region of interest" description="Disordered" evidence="4">
    <location>
        <begin position="649"/>
        <end position="684"/>
    </location>
</feature>
<keyword evidence="6" id="KW-1185">Reference proteome</keyword>
<feature type="region of interest" description="Disordered" evidence="4">
    <location>
        <begin position="603"/>
        <end position="626"/>
    </location>
</feature>
<evidence type="ECO:0000256" key="3">
    <source>
        <dbReference type="ARBA" id="ARBA00023128"/>
    </source>
</evidence>
<feature type="compositionally biased region" description="Acidic residues" evidence="4">
    <location>
        <begin position="88"/>
        <end position="97"/>
    </location>
</feature>
<reference evidence="5 6" key="1">
    <citation type="submission" date="2024-10" db="EMBL/GenBank/DDBJ databases">
        <title>Updated reference genomes for cyclostephanoid diatoms.</title>
        <authorList>
            <person name="Roberts W.R."/>
            <person name="Alverson A.J."/>
        </authorList>
    </citation>
    <scope>NUCLEOTIDE SEQUENCE [LARGE SCALE GENOMIC DNA]</scope>
    <source>
        <strain evidence="5 6">AJA228-03</strain>
    </source>
</reference>
<dbReference type="PANTHER" id="PTHR22602">
    <property type="entry name" value="TRANSFERASE CAF17, MITOCHONDRIAL-RELATED"/>
    <property type="match status" value="1"/>
</dbReference>
<feature type="compositionally biased region" description="Acidic residues" evidence="4">
    <location>
        <begin position="280"/>
        <end position="289"/>
    </location>
</feature>
<dbReference type="PANTHER" id="PTHR22602:SF0">
    <property type="entry name" value="TRANSFERASE CAF17, MITOCHONDRIAL-RELATED"/>
    <property type="match status" value="1"/>
</dbReference>
<protein>
    <recommendedName>
        <fullName evidence="7">Transferase CAF17, mitochondrial</fullName>
    </recommendedName>
</protein>